<dbReference type="Pfam" id="PF06067">
    <property type="entry name" value="DUF932"/>
    <property type="match status" value="1"/>
</dbReference>
<protein>
    <submittedName>
        <fullName evidence="1">DUF932 domain-containing protein</fullName>
    </submittedName>
</protein>
<reference evidence="1" key="1">
    <citation type="submission" date="2022-10" db="EMBL/GenBank/DDBJ databases">
        <title>The complete genomes of actinobacterial strains from the NBC collection.</title>
        <authorList>
            <person name="Joergensen T.S."/>
            <person name="Alvarez Arevalo M."/>
            <person name="Sterndorff E.B."/>
            <person name="Faurdal D."/>
            <person name="Vuksanovic O."/>
            <person name="Mourched A.-S."/>
            <person name="Charusanti P."/>
            <person name="Shaw S."/>
            <person name="Blin K."/>
            <person name="Weber T."/>
        </authorList>
    </citation>
    <scope>NUCLEOTIDE SEQUENCE</scope>
    <source>
        <strain evidence="1">NBC_00060</strain>
    </source>
</reference>
<dbReference type="EMBL" id="CP108253">
    <property type="protein sequence ID" value="WTU42253.1"/>
    <property type="molecule type" value="Genomic_DNA"/>
</dbReference>
<dbReference type="InterPro" id="IPR017686">
    <property type="entry name" value="Phg/plasmid-like_prot"/>
</dbReference>
<proteinExistence type="predicted"/>
<accession>A0AAU2H5J5</accession>
<name>A0AAU2H5J5_9ACTN</name>
<gene>
    <name evidence="1" type="ORF">OHV25_23080</name>
</gene>
<evidence type="ECO:0000313" key="1">
    <source>
        <dbReference type="EMBL" id="WTU42253.1"/>
    </source>
</evidence>
<dbReference type="AlphaFoldDB" id="A0AAU2H5J5"/>
<dbReference type="InterPro" id="IPR026325">
    <property type="entry name" value="DUF932"/>
</dbReference>
<organism evidence="1">
    <name type="scientific">Streptomyces sp. NBC_00060</name>
    <dbReference type="NCBI Taxonomy" id="2975636"/>
    <lineage>
        <taxon>Bacteria</taxon>
        <taxon>Bacillati</taxon>
        <taxon>Actinomycetota</taxon>
        <taxon>Actinomycetes</taxon>
        <taxon>Kitasatosporales</taxon>
        <taxon>Streptomycetaceae</taxon>
        <taxon>Streptomyces</taxon>
    </lineage>
</organism>
<dbReference type="NCBIfam" id="TIGR03299">
    <property type="entry name" value="LGT_TIGR03299"/>
    <property type="match status" value="1"/>
</dbReference>
<sequence length="327" mass="36509">MSANVESMFSVREMPWHREGLVVDQHPTTWEEARQLAGLTWDPITESVYELVSIDGHGRPLYRPIEGWQRIARSDTSATLWINRESYAVIDHGEMGEIVEAVLAMPNVKWETAGSLDEGRSVWCLALLDEPIVLPGDASPTLPYLAITNRHGQPGGCTLRATAVRIVCANTFRAAELEGDRTGTTFSFVHKPGWRNRVVQAREAVTGARQEMRAYEELATELLGISVTAQQRELFVREFIPMPPEGLVTERVARNVEEARKAIRGVLASPTTAPVAHTAYGLVQAAGEYLDHVRRSRTWETKLNRTLIKPEPLKARALSLVREVVRA</sequence>